<keyword evidence="1" id="KW-0812">Transmembrane</keyword>
<evidence type="ECO:0008006" key="4">
    <source>
        <dbReference type="Google" id="ProtNLM"/>
    </source>
</evidence>
<feature type="transmembrane region" description="Helical" evidence="1">
    <location>
        <begin position="35"/>
        <end position="56"/>
    </location>
</feature>
<feature type="transmembrane region" description="Helical" evidence="1">
    <location>
        <begin position="6"/>
        <end position="23"/>
    </location>
</feature>
<dbReference type="OrthoDB" id="2627968at2"/>
<dbReference type="RefSeq" id="WP_120113020.1">
    <property type="nucleotide sequence ID" value="NZ_QXQB01000004.1"/>
</dbReference>
<name>A0A3A6PNU6_9BACL</name>
<comment type="caution">
    <text evidence="2">The sequence shown here is derived from an EMBL/GenBank/DDBJ whole genome shotgun (WGS) entry which is preliminary data.</text>
</comment>
<evidence type="ECO:0000313" key="3">
    <source>
        <dbReference type="Proteomes" id="UP000267798"/>
    </source>
</evidence>
<accession>A0A3A6PNU6</accession>
<dbReference type="EMBL" id="QXQB01000004">
    <property type="protein sequence ID" value="RJX38201.1"/>
    <property type="molecule type" value="Genomic_DNA"/>
</dbReference>
<dbReference type="Proteomes" id="UP000267798">
    <property type="component" value="Unassembled WGS sequence"/>
</dbReference>
<reference evidence="2 3" key="1">
    <citation type="submission" date="2018-09" db="EMBL/GenBank/DDBJ databases">
        <title>Paenibacillus aracenensis nov. sp. isolated from a cave in southern Spain.</title>
        <authorList>
            <person name="Jurado V."/>
            <person name="Gutierrez-Patricio S."/>
            <person name="Gonzalez-Pimentel J.L."/>
            <person name="Miller A.Z."/>
            <person name="Laiz L."/>
            <person name="Saiz-Jimenez C."/>
        </authorList>
    </citation>
    <scope>NUCLEOTIDE SEQUENCE [LARGE SCALE GENOMIC DNA]</scope>
    <source>
        <strain evidence="2 3">JCM 19203</strain>
    </source>
</reference>
<keyword evidence="1" id="KW-0472">Membrane</keyword>
<evidence type="ECO:0000313" key="2">
    <source>
        <dbReference type="EMBL" id="RJX38201.1"/>
    </source>
</evidence>
<protein>
    <recommendedName>
        <fullName evidence="4">Signal transduction histidine kinase</fullName>
    </recommendedName>
</protein>
<organism evidence="2 3">
    <name type="scientific">Paenibacillus pinisoli</name>
    <dbReference type="NCBI Taxonomy" id="1276110"/>
    <lineage>
        <taxon>Bacteria</taxon>
        <taxon>Bacillati</taxon>
        <taxon>Bacillota</taxon>
        <taxon>Bacilli</taxon>
        <taxon>Bacillales</taxon>
        <taxon>Paenibacillaceae</taxon>
        <taxon>Paenibacillus</taxon>
    </lineage>
</organism>
<evidence type="ECO:0000256" key="1">
    <source>
        <dbReference type="SAM" id="Phobius"/>
    </source>
</evidence>
<keyword evidence="3" id="KW-1185">Reference proteome</keyword>
<dbReference type="AlphaFoldDB" id="A0A3A6PNU6"/>
<proteinExistence type="predicted"/>
<gene>
    <name evidence="2" type="ORF">D3P09_19235</name>
</gene>
<sequence length="63" mass="6832">MDPMTSSIVFIIAAFSLGAVVVMKRDTLPPKMRRGLALVSIAMIAFAFFLIVYSLFTMGSDAT</sequence>
<keyword evidence="1" id="KW-1133">Transmembrane helix</keyword>